<dbReference type="PANTHER" id="PTHR42912:SF98">
    <property type="entry name" value="UNCHARACTERISED METHYLTRANSFERASE RV1498C"/>
    <property type="match status" value="1"/>
</dbReference>
<evidence type="ECO:0000313" key="2">
    <source>
        <dbReference type="EMBL" id="AXK80224.1"/>
    </source>
</evidence>
<dbReference type="InterPro" id="IPR029063">
    <property type="entry name" value="SAM-dependent_MTases_sf"/>
</dbReference>
<name>A0A345ZTH7_9HYPH</name>
<accession>A0A345ZTH7</accession>
<protein>
    <submittedName>
        <fullName evidence="2">Class I SAM-dependent methyltransferase</fullName>
    </submittedName>
</protein>
<keyword evidence="2" id="KW-0489">Methyltransferase</keyword>
<keyword evidence="3" id="KW-1185">Reference proteome</keyword>
<dbReference type="InterPro" id="IPR050508">
    <property type="entry name" value="Methyltransf_Superfamily"/>
</dbReference>
<evidence type="ECO:0000313" key="3">
    <source>
        <dbReference type="Proteomes" id="UP000254889"/>
    </source>
</evidence>
<dbReference type="GO" id="GO:0032259">
    <property type="term" value="P:methylation"/>
    <property type="evidence" value="ECO:0007669"/>
    <property type="project" value="UniProtKB-KW"/>
</dbReference>
<feature type="domain" description="Methyltransferase type 11" evidence="1">
    <location>
        <begin position="110"/>
        <end position="223"/>
    </location>
</feature>
<dbReference type="CDD" id="cd02440">
    <property type="entry name" value="AdoMet_MTases"/>
    <property type="match status" value="1"/>
</dbReference>
<dbReference type="InterPro" id="IPR013216">
    <property type="entry name" value="Methyltransf_11"/>
</dbReference>
<reference evidence="2 3" key="1">
    <citation type="submission" date="2018-07" db="EMBL/GenBank/DDBJ databases">
        <authorList>
            <person name="Quirk P.G."/>
            <person name="Krulwich T.A."/>
        </authorList>
    </citation>
    <scope>NUCLEOTIDE SEQUENCE [LARGE SCALE GENOMIC DNA]</scope>
    <source>
        <strain evidence="2 3">CC-BB4</strain>
    </source>
</reference>
<evidence type="ECO:0000259" key="1">
    <source>
        <dbReference type="Pfam" id="PF08241"/>
    </source>
</evidence>
<dbReference type="Proteomes" id="UP000254889">
    <property type="component" value="Chromosome"/>
</dbReference>
<dbReference type="SUPFAM" id="SSF53335">
    <property type="entry name" value="S-adenosyl-L-methionine-dependent methyltransferases"/>
    <property type="match status" value="1"/>
</dbReference>
<dbReference type="Gene3D" id="3.40.50.150">
    <property type="entry name" value="Vaccinia Virus protein VP39"/>
    <property type="match status" value="1"/>
</dbReference>
<organism evidence="2 3">
    <name type="scientific">Pseudolabrys taiwanensis</name>
    <dbReference type="NCBI Taxonomy" id="331696"/>
    <lineage>
        <taxon>Bacteria</taxon>
        <taxon>Pseudomonadati</taxon>
        <taxon>Pseudomonadota</taxon>
        <taxon>Alphaproteobacteria</taxon>
        <taxon>Hyphomicrobiales</taxon>
        <taxon>Xanthobacteraceae</taxon>
        <taxon>Pseudolabrys</taxon>
    </lineage>
</organism>
<dbReference type="PANTHER" id="PTHR42912">
    <property type="entry name" value="METHYLTRANSFERASE"/>
    <property type="match status" value="1"/>
</dbReference>
<dbReference type="KEGG" id="ptaw:DW352_06645"/>
<dbReference type="Pfam" id="PF08241">
    <property type="entry name" value="Methyltransf_11"/>
    <property type="match status" value="1"/>
</dbReference>
<keyword evidence="2" id="KW-0808">Transferase</keyword>
<sequence>MESKSMAYTSTTPASVPVKRLSFDRAIRKIFPSTSKLTFNPLFKAMVNATDVVPRMVWPEFRDLPPNHLRIRIGVGNRIFNNQTHFLVHARDFWMFVFTERLANANSNVLDIGSGCGRWAHWLRDYNFRGRRFTGTYVGIDIDGEAIAWCEQHYDKERFRFHHSTHASVSYNQKGEAKLYQIPEPEGTMDLVVSNSLLTHVLETELENYIAESYRVLRSGGAIMHSHFNLDYPPASYGTRHTFQHSIGNAYVESMAQPEAAVAYRTEYLFKVCRAVGFKDCEIVHMPGGAQHQPILLAKK</sequence>
<dbReference type="OrthoDB" id="1853779at2"/>
<proteinExistence type="predicted"/>
<dbReference type="AlphaFoldDB" id="A0A345ZTH7"/>
<dbReference type="GO" id="GO:0008757">
    <property type="term" value="F:S-adenosylmethionine-dependent methyltransferase activity"/>
    <property type="evidence" value="ECO:0007669"/>
    <property type="project" value="InterPro"/>
</dbReference>
<gene>
    <name evidence="2" type="ORF">DW352_06645</name>
</gene>
<dbReference type="EMBL" id="CP031417">
    <property type="protein sequence ID" value="AXK80224.1"/>
    <property type="molecule type" value="Genomic_DNA"/>
</dbReference>